<reference evidence="5" key="1">
    <citation type="submission" date="2020-02" db="EMBL/GenBank/DDBJ databases">
        <authorList>
            <person name="Meier V. D."/>
        </authorList>
    </citation>
    <scope>NUCLEOTIDE SEQUENCE</scope>
    <source>
        <strain evidence="5">AVDCRST_MAG15</strain>
    </source>
</reference>
<dbReference type="InterPro" id="IPR010982">
    <property type="entry name" value="Lambda_DNA-bd_dom_sf"/>
</dbReference>
<dbReference type="InterPro" id="IPR046335">
    <property type="entry name" value="LacI/GalR-like_sensor"/>
</dbReference>
<dbReference type="InterPro" id="IPR028082">
    <property type="entry name" value="Peripla_BP_I"/>
</dbReference>
<dbReference type="AlphaFoldDB" id="A0A6J4Q7B5"/>
<organism evidence="5">
    <name type="scientific">uncultured Rubellimicrobium sp</name>
    <dbReference type="NCBI Taxonomy" id="543078"/>
    <lineage>
        <taxon>Bacteria</taxon>
        <taxon>Pseudomonadati</taxon>
        <taxon>Pseudomonadota</taxon>
        <taxon>Alphaproteobacteria</taxon>
        <taxon>Rhodobacterales</taxon>
        <taxon>Roseobacteraceae</taxon>
        <taxon>Rubellimicrobium</taxon>
        <taxon>environmental samples</taxon>
    </lineage>
</organism>
<dbReference type="InterPro" id="IPR000843">
    <property type="entry name" value="HTH_LacI"/>
</dbReference>
<accession>A0A6J4Q7B5</accession>
<keyword evidence="2" id="KW-0238">DNA-binding</keyword>
<dbReference type="CDD" id="cd06267">
    <property type="entry name" value="PBP1_LacI_sugar_binding-like"/>
    <property type="match status" value="1"/>
</dbReference>
<dbReference type="PANTHER" id="PTHR30146:SF153">
    <property type="entry name" value="LACTOSE OPERON REPRESSOR"/>
    <property type="match status" value="1"/>
</dbReference>
<dbReference type="CDD" id="cd01392">
    <property type="entry name" value="HTH_LacI"/>
    <property type="match status" value="1"/>
</dbReference>
<evidence type="ECO:0000256" key="2">
    <source>
        <dbReference type="ARBA" id="ARBA00023125"/>
    </source>
</evidence>
<proteinExistence type="predicted"/>
<dbReference type="Pfam" id="PF13377">
    <property type="entry name" value="Peripla_BP_3"/>
    <property type="match status" value="1"/>
</dbReference>
<name>A0A6J4Q7B5_9RHOB</name>
<dbReference type="Gene3D" id="3.40.50.2300">
    <property type="match status" value="2"/>
</dbReference>
<dbReference type="PROSITE" id="PS50932">
    <property type="entry name" value="HTH_LACI_2"/>
    <property type="match status" value="1"/>
</dbReference>
<evidence type="ECO:0000256" key="1">
    <source>
        <dbReference type="ARBA" id="ARBA00023015"/>
    </source>
</evidence>
<dbReference type="SMART" id="SM00354">
    <property type="entry name" value="HTH_LACI"/>
    <property type="match status" value="1"/>
</dbReference>
<dbReference type="SUPFAM" id="SSF53822">
    <property type="entry name" value="Periplasmic binding protein-like I"/>
    <property type="match status" value="1"/>
</dbReference>
<keyword evidence="1" id="KW-0805">Transcription regulation</keyword>
<sequence length="326" mass="35768">MTKVTLRVLAEETGLSKFAVSRALAGKSGVSEATRTRVLEAAERLGYRLPDAPRASVLGVIFDDRDHFNAELNMQIQSGLQSEAAQLGYGIRVHWMQHGEEFEHLLESCSGLLAVNIHGDADLERLRAWGRPVVRSGWIDPLEPVDTVSGTDHEAGAAAARALLELGHREIAYVHGSENLRGRWERLYGLREVVEATPGARYHHIKWSPPHGFAQCLDDLLGTGIRPTAFFCAHDGLALTVVTDLLRRGCQIPEHASVMGFGDFSAAQLIQPALTTIRTPGRKIGMAAVRLLDARIRIPDWVQGPVRLMIPNEFVRRSSTGPAPAF</sequence>
<protein>
    <submittedName>
        <fullName evidence="5">Transcriptional regulator, LacI family</fullName>
    </submittedName>
</protein>
<keyword evidence="3" id="KW-0804">Transcription</keyword>
<feature type="domain" description="HTH lacI-type" evidence="4">
    <location>
        <begin position="4"/>
        <end position="59"/>
    </location>
</feature>
<dbReference type="GO" id="GO:0003700">
    <property type="term" value="F:DNA-binding transcription factor activity"/>
    <property type="evidence" value="ECO:0007669"/>
    <property type="project" value="TreeGrafter"/>
</dbReference>
<evidence type="ECO:0000313" key="5">
    <source>
        <dbReference type="EMBL" id="CAA9436536.1"/>
    </source>
</evidence>
<dbReference type="PANTHER" id="PTHR30146">
    <property type="entry name" value="LACI-RELATED TRANSCRIPTIONAL REPRESSOR"/>
    <property type="match status" value="1"/>
</dbReference>
<dbReference type="EMBL" id="CADCUU010000485">
    <property type="protein sequence ID" value="CAA9436536.1"/>
    <property type="molecule type" value="Genomic_DNA"/>
</dbReference>
<dbReference type="SUPFAM" id="SSF47413">
    <property type="entry name" value="lambda repressor-like DNA-binding domains"/>
    <property type="match status" value="1"/>
</dbReference>
<evidence type="ECO:0000256" key="3">
    <source>
        <dbReference type="ARBA" id="ARBA00023163"/>
    </source>
</evidence>
<dbReference type="GO" id="GO:0000976">
    <property type="term" value="F:transcription cis-regulatory region binding"/>
    <property type="evidence" value="ECO:0007669"/>
    <property type="project" value="TreeGrafter"/>
</dbReference>
<dbReference type="Pfam" id="PF00356">
    <property type="entry name" value="LacI"/>
    <property type="match status" value="1"/>
</dbReference>
<evidence type="ECO:0000259" key="4">
    <source>
        <dbReference type="PROSITE" id="PS50932"/>
    </source>
</evidence>
<gene>
    <name evidence="5" type="ORF">AVDCRST_MAG15-3233</name>
</gene>
<dbReference type="Gene3D" id="1.10.260.40">
    <property type="entry name" value="lambda repressor-like DNA-binding domains"/>
    <property type="match status" value="1"/>
</dbReference>